<dbReference type="Pfam" id="PF12796">
    <property type="entry name" value="Ank_2"/>
    <property type="match status" value="2"/>
</dbReference>
<dbReference type="PROSITE" id="PS50088">
    <property type="entry name" value="ANK_REPEAT"/>
    <property type="match status" value="3"/>
</dbReference>
<dbReference type="Proteomes" id="UP000030672">
    <property type="component" value="Unassembled WGS sequence"/>
</dbReference>
<protein>
    <submittedName>
        <fullName evidence="4">Ankyrin</fullName>
    </submittedName>
</protein>
<keyword evidence="5" id="KW-1185">Reference proteome</keyword>
<feature type="repeat" description="ANK" evidence="3">
    <location>
        <begin position="260"/>
        <end position="292"/>
    </location>
</feature>
<gene>
    <name evidence="4" type="ORF">M437DRAFT_11254</name>
</gene>
<evidence type="ECO:0000256" key="3">
    <source>
        <dbReference type="PROSITE-ProRule" id="PRU00023"/>
    </source>
</evidence>
<dbReference type="EMBL" id="KL584845">
    <property type="protein sequence ID" value="KEQ59894.1"/>
    <property type="molecule type" value="Genomic_DNA"/>
</dbReference>
<dbReference type="SMART" id="SM00248">
    <property type="entry name" value="ANK"/>
    <property type="match status" value="4"/>
</dbReference>
<dbReference type="SUPFAM" id="SSF48403">
    <property type="entry name" value="Ankyrin repeat"/>
    <property type="match status" value="1"/>
</dbReference>
<dbReference type="HOGENOM" id="CLU_000288_34_23_1"/>
<proteinExistence type="predicted"/>
<evidence type="ECO:0000256" key="2">
    <source>
        <dbReference type="ARBA" id="ARBA00023043"/>
    </source>
</evidence>
<evidence type="ECO:0000313" key="4">
    <source>
        <dbReference type="EMBL" id="KEQ59894.1"/>
    </source>
</evidence>
<feature type="repeat" description="ANK" evidence="3">
    <location>
        <begin position="293"/>
        <end position="325"/>
    </location>
</feature>
<evidence type="ECO:0000256" key="1">
    <source>
        <dbReference type="ARBA" id="ARBA00022737"/>
    </source>
</evidence>
<dbReference type="PANTHER" id="PTHR24171">
    <property type="entry name" value="ANKYRIN REPEAT DOMAIN-CONTAINING PROTEIN 39-RELATED"/>
    <property type="match status" value="1"/>
</dbReference>
<feature type="non-terminal residue" evidence="4">
    <location>
        <position position="1"/>
    </location>
</feature>
<keyword evidence="1" id="KW-0677">Repeat</keyword>
<keyword evidence="2 3" id="KW-0040">ANK repeat</keyword>
<dbReference type="AlphaFoldDB" id="A0A074VLA4"/>
<feature type="non-terminal residue" evidence="4">
    <location>
        <position position="348"/>
    </location>
</feature>
<dbReference type="InterPro" id="IPR036770">
    <property type="entry name" value="Ankyrin_rpt-contain_sf"/>
</dbReference>
<dbReference type="Gene3D" id="1.25.40.20">
    <property type="entry name" value="Ankyrin repeat-containing domain"/>
    <property type="match status" value="2"/>
</dbReference>
<dbReference type="PROSITE" id="PS50297">
    <property type="entry name" value="ANK_REP_REGION"/>
    <property type="match status" value="2"/>
</dbReference>
<accession>A0A074VLA4</accession>
<feature type="repeat" description="ANK" evidence="3">
    <location>
        <begin position="230"/>
        <end position="262"/>
    </location>
</feature>
<evidence type="ECO:0000313" key="5">
    <source>
        <dbReference type="Proteomes" id="UP000030672"/>
    </source>
</evidence>
<dbReference type="STRING" id="1043003.A0A074VLA4"/>
<dbReference type="RefSeq" id="XP_040876917.1">
    <property type="nucleotide sequence ID" value="XM_041018602.1"/>
</dbReference>
<reference evidence="4 5" key="1">
    <citation type="journal article" date="2014" name="BMC Genomics">
        <title>Genome sequencing of four Aureobasidium pullulans varieties: biotechnological potential, stress tolerance, and description of new species.</title>
        <authorList>
            <person name="Gostin Ar C."/>
            <person name="Ohm R.A."/>
            <person name="Kogej T."/>
            <person name="Sonjak S."/>
            <person name="Turk M."/>
            <person name="Zajc J."/>
            <person name="Zalar P."/>
            <person name="Grube M."/>
            <person name="Sun H."/>
            <person name="Han J."/>
            <person name="Sharma A."/>
            <person name="Chiniquy J."/>
            <person name="Ngan C.Y."/>
            <person name="Lipzen A."/>
            <person name="Barry K."/>
            <person name="Grigoriev I.V."/>
            <person name="Gunde-Cimerman N."/>
        </authorList>
    </citation>
    <scope>NUCLEOTIDE SEQUENCE [LARGE SCALE GENOMIC DNA]</scope>
    <source>
        <strain evidence="4 5">CBS 110374</strain>
    </source>
</reference>
<sequence>LQRALQNLPRTLDDTYTRILESIPKDHIGQTMTVLNLLVWSDYTFSTIEIVDAIAVNLDEDPGFNPKHRMPVPREVLRLCSSLVVVSKDIHYLGGYKENKSTDVVRLAHFSVKEYLISDHVSKACGSLLSESVARAYLARLCLTYVIAVGRLASLGGRCDGVLSRSLSGFPFIYYSSQHWMDHAQGIEDRDESLWKLIMRFLLEEPDALWKAHDTIVQLLLERGANVNAKDGAALRIAISCGYDTTVKLLLDRGAHFNVRDGVALQKAAGCGNETTVRLLLDNGADIDARNEYGETALFRASRLGYDTTVQLLLDRGADIDARNEYGETALFWASHSGYDTTVQLLLD</sequence>
<name>A0A074VLA4_AURM1</name>
<dbReference type="InterPro" id="IPR002110">
    <property type="entry name" value="Ankyrin_rpt"/>
</dbReference>
<dbReference type="GeneID" id="63911975"/>
<organism evidence="4 5">
    <name type="scientific">Aureobasidium melanogenum (strain CBS 110374)</name>
    <name type="common">Aureobasidium pullulans var. melanogenum</name>
    <dbReference type="NCBI Taxonomy" id="1043003"/>
    <lineage>
        <taxon>Eukaryota</taxon>
        <taxon>Fungi</taxon>
        <taxon>Dikarya</taxon>
        <taxon>Ascomycota</taxon>
        <taxon>Pezizomycotina</taxon>
        <taxon>Dothideomycetes</taxon>
        <taxon>Dothideomycetidae</taxon>
        <taxon>Dothideales</taxon>
        <taxon>Saccotheciaceae</taxon>
        <taxon>Aureobasidium</taxon>
    </lineage>
</organism>